<gene>
    <name evidence="2" type="ORF">EOD43_18375</name>
</gene>
<evidence type="ECO:0000313" key="3">
    <source>
        <dbReference type="Proteomes" id="UP000282971"/>
    </source>
</evidence>
<dbReference type="RefSeq" id="WP_127745512.1">
    <property type="nucleotide sequence ID" value="NZ_SACN01000003.1"/>
</dbReference>
<name>A0A437LXV7_9SPHN</name>
<dbReference type="Proteomes" id="UP000282971">
    <property type="component" value="Unassembled WGS sequence"/>
</dbReference>
<evidence type="ECO:0000256" key="1">
    <source>
        <dbReference type="SAM" id="MobiDB-lite"/>
    </source>
</evidence>
<accession>A0A437LXV7</accession>
<feature type="region of interest" description="Disordered" evidence="1">
    <location>
        <begin position="64"/>
        <end position="85"/>
    </location>
</feature>
<reference evidence="2 3" key="1">
    <citation type="submission" date="2019-01" db="EMBL/GenBank/DDBJ databases">
        <authorList>
            <person name="Chen W.-M."/>
        </authorList>
    </citation>
    <scope>NUCLEOTIDE SEQUENCE [LARGE SCALE GENOMIC DNA]</scope>
    <source>
        <strain evidence="2 3">CCP-7</strain>
    </source>
</reference>
<sequence>MDSGIFIVRSLRPRSVSGDFVRFKAKRHGRPLSIEISLSQWTALRERCPSLPASLHTIERLAADGHPRTDPEGETVLRVTLSKAE</sequence>
<dbReference type="AlphaFoldDB" id="A0A437LXV7"/>
<keyword evidence="3" id="KW-1185">Reference proteome</keyword>
<proteinExistence type="predicted"/>
<evidence type="ECO:0000313" key="2">
    <source>
        <dbReference type="EMBL" id="RVT90258.1"/>
    </source>
</evidence>
<organism evidence="2 3">
    <name type="scientific">Sphingomonas crocodyli</name>
    <dbReference type="NCBI Taxonomy" id="1979270"/>
    <lineage>
        <taxon>Bacteria</taxon>
        <taxon>Pseudomonadati</taxon>
        <taxon>Pseudomonadota</taxon>
        <taxon>Alphaproteobacteria</taxon>
        <taxon>Sphingomonadales</taxon>
        <taxon>Sphingomonadaceae</taxon>
        <taxon>Sphingomonas</taxon>
    </lineage>
</organism>
<protein>
    <submittedName>
        <fullName evidence="2">Uncharacterized protein</fullName>
    </submittedName>
</protein>
<comment type="caution">
    <text evidence="2">The sequence shown here is derived from an EMBL/GenBank/DDBJ whole genome shotgun (WGS) entry which is preliminary data.</text>
</comment>
<dbReference type="EMBL" id="SACN01000003">
    <property type="protein sequence ID" value="RVT90258.1"/>
    <property type="molecule type" value="Genomic_DNA"/>
</dbReference>